<reference evidence="1 2" key="1">
    <citation type="submission" date="2018-04" db="EMBL/GenBank/DDBJ databases">
        <title>Chryseobacterium oncorhynchi 701B-08T from rainbow trout, and Chryseobacterium viscerum 687B-08T from diseased fish.</title>
        <authorList>
            <person name="Jeong J.-J."/>
            <person name="Lee Y.J."/>
            <person name="Pathiraja D."/>
            <person name="Park B."/>
            <person name="Choi I.-G."/>
            <person name="Kim K.D."/>
        </authorList>
    </citation>
    <scope>NUCLEOTIDE SEQUENCE [LARGE SCALE GENOMIC DNA]</scope>
    <source>
        <strain evidence="1 2">687B-08</strain>
    </source>
</reference>
<comment type="caution">
    <text evidence="1">The sequence shown here is derived from an EMBL/GenBank/DDBJ whole genome shotgun (WGS) entry which is preliminary data.</text>
</comment>
<evidence type="ECO:0000313" key="1">
    <source>
        <dbReference type="EMBL" id="PWN64151.1"/>
    </source>
</evidence>
<proteinExistence type="predicted"/>
<name>A0A316WRW5_9FLAO</name>
<protein>
    <submittedName>
        <fullName evidence="1">Uncharacterized protein</fullName>
    </submittedName>
</protein>
<accession>A0A316WRW5</accession>
<dbReference type="EMBL" id="PPEG02000002">
    <property type="protein sequence ID" value="PWN64151.1"/>
    <property type="molecule type" value="Genomic_DNA"/>
</dbReference>
<dbReference type="Proteomes" id="UP000236413">
    <property type="component" value="Unassembled WGS sequence"/>
</dbReference>
<evidence type="ECO:0000313" key="2">
    <source>
        <dbReference type="Proteomes" id="UP000236413"/>
    </source>
</evidence>
<sequence>MKNEQLMFHATKGDIIPILSHLENTFDIRYAKIGMFGEKKVIYYNTYSDIEELGYTESSFYLSSPNSYMIIEKNMEVIIRDIPQRKGGILYAVDQKENPKSIELTLGGIYTEGENTLVMSRAACISEFTFSKSIYKELTKNIKKAFKKYDFMEWVGPEAEQKLKEGWRLVQDAKRSTDYDLKYKEV</sequence>
<dbReference type="RefSeq" id="WP_103231319.1">
    <property type="nucleotide sequence ID" value="NZ_PPEG02000002.1"/>
</dbReference>
<gene>
    <name evidence="1" type="ORF">C1634_006035</name>
</gene>
<dbReference type="AlphaFoldDB" id="A0A316WRW5"/>
<organism evidence="1 2">
    <name type="scientific">Chryseobacterium viscerum</name>
    <dbReference type="NCBI Taxonomy" id="1037377"/>
    <lineage>
        <taxon>Bacteria</taxon>
        <taxon>Pseudomonadati</taxon>
        <taxon>Bacteroidota</taxon>
        <taxon>Flavobacteriia</taxon>
        <taxon>Flavobacteriales</taxon>
        <taxon>Weeksellaceae</taxon>
        <taxon>Chryseobacterium group</taxon>
        <taxon>Chryseobacterium</taxon>
    </lineage>
</organism>